<dbReference type="Proteomes" id="UP000218366">
    <property type="component" value="Unassembled WGS sequence"/>
</dbReference>
<proteinExistence type="predicted"/>
<dbReference type="InterPro" id="IPR014710">
    <property type="entry name" value="RmlC-like_jellyroll"/>
</dbReference>
<gene>
    <name evidence="4" type="ORF">COC42_03290</name>
</gene>
<dbReference type="Gene3D" id="2.60.120.10">
    <property type="entry name" value="Jelly Rolls"/>
    <property type="match status" value="2"/>
</dbReference>
<dbReference type="RefSeq" id="WP_096341828.1">
    <property type="nucleotide sequence ID" value="NZ_NWMW01000001.1"/>
</dbReference>
<comment type="caution">
    <text evidence="4">The sequence shown here is derived from an EMBL/GenBank/DDBJ whole genome shotgun (WGS) entry which is preliminary data.</text>
</comment>
<dbReference type="AlphaFoldDB" id="A0A2A4B5T5"/>
<sequence>MTKGETMRTTLAAILGLTIAAPLLAQGQRPAPPPPLVAWTPKKTPPNPWRAPNRAWWKLADVKALHRGKADWTQPVIRNKDLVADWHQLSPGKRTTTLAYSDNRTAIIVWEGELRVTMAGQEPFTARKGFEINVPFRVPFTLESVGSTPALYFQLNAASDMPLYPADAPAPAKVAGWAYEKRIVTGGPGGYDERHHPFLDYYGEIVGKGARPGAFIADQHMFVNNIRGRATPTPPASNLGHFHVGYDEFWFVMEGNVTLQVEGQPVFTAAAGDIISAPQGHWHRASFGGPEGQWGTRVAINPYPAGGHAYTEESGGRQ</sequence>
<reference evidence="4 5" key="1">
    <citation type="submission" date="2017-09" db="EMBL/GenBank/DDBJ databases">
        <title>Sphingomonas spermidinifaciens 9NM-10, whole genome shotgun sequence.</title>
        <authorList>
            <person name="Feng G."/>
            <person name="Zhu H."/>
        </authorList>
    </citation>
    <scope>NUCLEOTIDE SEQUENCE [LARGE SCALE GENOMIC DNA]</scope>
    <source>
        <strain evidence="4 5">9NM-10</strain>
    </source>
</reference>
<dbReference type="EMBL" id="NWMW01000001">
    <property type="protein sequence ID" value="PCD03427.1"/>
    <property type="molecule type" value="Genomic_DNA"/>
</dbReference>
<dbReference type="CDD" id="cd02208">
    <property type="entry name" value="cupin_RmlC-like"/>
    <property type="match status" value="1"/>
</dbReference>
<organism evidence="4 5">
    <name type="scientific">Sphingomonas spermidinifaciens</name>
    <dbReference type="NCBI Taxonomy" id="1141889"/>
    <lineage>
        <taxon>Bacteria</taxon>
        <taxon>Pseudomonadati</taxon>
        <taxon>Pseudomonadota</taxon>
        <taxon>Alphaproteobacteria</taxon>
        <taxon>Sphingomonadales</taxon>
        <taxon>Sphingomonadaceae</taxon>
        <taxon>Sphingomonas</taxon>
    </lineage>
</organism>
<feature type="chain" id="PRO_5012381592" description="Cupin type-2 domain-containing protein" evidence="2">
    <location>
        <begin position="26"/>
        <end position="318"/>
    </location>
</feature>
<dbReference type="InterPro" id="IPR011051">
    <property type="entry name" value="RmlC_Cupin_sf"/>
</dbReference>
<keyword evidence="2" id="KW-0732">Signal</keyword>
<dbReference type="Pfam" id="PF07883">
    <property type="entry name" value="Cupin_2"/>
    <property type="match status" value="1"/>
</dbReference>
<feature type="domain" description="Cupin type-2" evidence="3">
    <location>
        <begin position="240"/>
        <end position="286"/>
    </location>
</feature>
<accession>A0A2A4B5T5</accession>
<evidence type="ECO:0000259" key="3">
    <source>
        <dbReference type="Pfam" id="PF07883"/>
    </source>
</evidence>
<evidence type="ECO:0000256" key="1">
    <source>
        <dbReference type="SAM" id="MobiDB-lite"/>
    </source>
</evidence>
<dbReference type="OrthoDB" id="9811153at2"/>
<dbReference type="SUPFAM" id="SSF51182">
    <property type="entry name" value="RmlC-like cupins"/>
    <property type="match status" value="1"/>
</dbReference>
<feature type="region of interest" description="Disordered" evidence="1">
    <location>
        <begin position="30"/>
        <end position="51"/>
    </location>
</feature>
<dbReference type="InterPro" id="IPR013096">
    <property type="entry name" value="Cupin_2"/>
</dbReference>
<evidence type="ECO:0000256" key="2">
    <source>
        <dbReference type="SAM" id="SignalP"/>
    </source>
</evidence>
<feature type="signal peptide" evidence="2">
    <location>
        <begin position="1"/>
        <end position="25"/>
    </location>
</feature>
<evidence type="ECO:0000313" key="4">
    <source>
        <dbReference type="EMBL" id="PCD03427.1"/>
    </source>
</evidence>
<protein>
    <recommendedName>
        <fullName evidence="3">Cupin type-2 domain-containing protein</fullName>
    </recommendedName>
</protein>
<name>A0A2A4B5T5_9SPHN</name>
<keyword evidence="5" id="KW-1185">Reference proteome</keyword>
<evidence type="ECO:0000313" key="5">
    <source>
        <dbReference type="Proteomes" id="UP000218366"/>
    </source>
</evidence>